<evidence type="ECO:0000313" key="2">
    <source>
        <dbReference type="Proteomes" id="UP000295366"/>
    </source>
</evidence>
<proteinExistence type="predicted"/>
<dbReference type="EMBL" id="SLWP01000005">
    <property type="protein sequence ID" value="TCO36959.1"/>
    <property type="molecule type" value="Genomic_DNA"/>
</dbReference>
<name>A0ACD2XJZ7_9MICO</name>
<organism evidence="1 2">
    <name type="scientific">Rathayibacter tanaceti</name>
    <dbReference type="NCBI Taxonomy" id="1671680"/>
    <lineage>
        <taxon>Bacteria</taxon>
        <taxon>Bacillati</taxon>
        <taxon>Actinomycetota</taxon>
        <taxon>Actinomycetes</taxon>
        <taxon>Micrococcales</taxon>
        <taxon>Microbacteriaceae</taxon>
        <taxon>Rathayibacter</taxon>
    </lineage>
</organism>
<comment type="caution">
    <text evidence="1">The sequence shown here is derived from an EMBL/GenBank/DDBJ whole genome shotgun (WGS) entry which is preliminary data.</text>
</comment>
<sequence>MIALIPDGRFTVSMFKRVLGMASKALDSKSGSGSSSSGTTDWRELVRTAADKVTGDSRTAPPQPARPATTARPQDARPGQPVVSQEDRAAIARYDYLLRTADPEQLEQVHREAFSKLTPAQRAQVEARLRDELPASEQPRSSAPEDLARAATRGEANAPGFLKTMFSKPGTRGAVAGAGVGAAAGIGLGAAGGLLAAVAGGAVISSVAGPLLAQASGLGVDFENLAGGFGDLGAFGDITGSAGEFVSGAGEQVSGLGEQVSELGSDFPLPGLGDLGNFFDR</sequence>
<reference evidence="1 2" key="1">
    <citation type="journal article" date="2015" name="Stand. Genomic Sci.">
        <title>Genomic Encyclopedia of Bacterial and Archaeal Type Strains, Phase III: the genomes of soil and plant-associated and newly described type strains.</title>
        <authorList>
            <person name="Whitman W.B."/>
            <person name="Woyke T."/>
            <person name="Klenk H.P."/>
            <person name="Zhou Y."/>
            <person name="Lilburn T.G."/>
            <person name="Beck B.J."/>
            <person name="De Vos P."/>
            <person name="Vandamme P."/>
            <person name="Eisen J.A."/>
            <person name="Garrity G."/>
            <person name="Hugenholtz P."/>
            <person name="Kyrpides N.C."/>
        </authorList>
    </citation>
    <scope>NUCLEOTIDE SEQUENCE [LARGE SCALE GENOMIC DNA]</scope>
    <source>
        <strain evidence="1 2">VKM Ac-2596</strain>
    </source>
</reference>
<dbReference type="Proteomes" id="UP000295366">
    <property type="component" value="Unassembled WGS sequence"/>
</dbReference>
<evidence type="ECO:0000313" key="1">
    <source>
        <dbReference type="EMBL" id="TCO36959.1"/>
    </source>
</evidence>
<keyword evidence="2" id="KW-1185">Reference proteome</keyword>
<protein>
    <submittedName>
        <fullName evidence="1">Uncharacterized protein</fullName>
    </submittedName>
</protein>
<gene>
    <name evidence="1" type="ORF">EV639_10542</name>
</gene>
<accession>A0ACD2XJZ7</accession>